<evidence type="ECO:0000256" key="3">
    <source>
        <dbReference type="ARBA" id="ARBA00022692"/>
    </source>
</evidence>
<evidence type="ECO:0000256" key="1">
    <source>
        <dbReference type="ARBA" id="ARBA00004370"/>
    </source>
</evidence>
<dbReference type="Proteomes" id="UP000585474">
    <property type="component" value="Unassembled WGS sequence"/>
</dbReference>
<reference evidence="7 8" key="1">
    <citation type="submission" date="2019-07" db="EMBL/GenBank/DDBJ databases">
        <title>De Novo Assembly of kiwifruit Actinidia rufa.</title>
        <authorList>
            <person name="Sugita-Konishi S."/>
            <person name="Sato K."/>
            <person name="Mori E."/>
            <person name="Abe Y."/>
            <person name="Kisaki G."/>
            <person name="Hamano K."/>
            <person name="Suezawa K."/>
            <person name="Otani M."/>
            <person name="Fukuda T."/>
            <person name="Manabe T."/>
            <person name="Gomi K."/>
            <person name="Tabuchi M."/>
            <person name="Akimitsu K."/>
            <person name="Kataoka I."/>
        </authorList>
    </citation>
    <scope>NUCLEOTIDE SEQUENCE [LARGE SCALE GENOMIC DNA]</scope>
    <source>
        <strain evidence="8">cv. Fuchu</strain>
    </source>
</reference>
<gene>
    <name evidence="7" type="ORF">Acr_07g0001540</name>
</gene>
<keyword evidence="5 6" id="KW-0472">Membrane</keyword>
<comment type="caution">
    <text evidence="7">The sequence shown here is derived from an EMBL/GenBank/DDBJ whole genome shotgun (WGS) entry which is preliminary data.</text>
</comment>
<evidence type="ECO:0000313" key="7">
    <source>
        <dbReference type="EMBL" id="GFY89957.1"/>
    </source>
</evidence>
<dbReference type="PANTHER" id="PTHR31113:SF3">
    <property type="entry name" value="UPF0496 PROTEIN 1"/>
    <property type="match status" value="1"/>
</dbReference>
<dbReference type="GO" id="GO:0016020">
    <property type="term" value="C:membrane"/>
    <property type="evidence" value="ECO:0007669"/>
    <property type="project" value="UniProtKB-SubCell"/>
</dbReference>
<comment type="subcellular location">
    <subcellularLocation>
        <location evidence="1">Membrane</location>
    </subcellularLocation>
</comment>
<dbReference type="OrthoDB" id="679959at2759"/>
<evidence type="ECO:0000313" key="8">
    <source>
        <dbReference type="Proteomes" id="UP000585474"/>
    </source>
</evidence>
<dbReference type="Pfam" id="PF05055">
    <property type="entry name" value="DUF677"/>
    <property type="match status" value="2"/>
</dbReference>
<proteinExistence type="inferred from homology"/>
<keyword evidence="8" id="KW-1185">Reference proteome</keyword>
<keyword evidence="3 6" id="KW-0812">Transmembrane</keyword>
<dbReference type="EMBL" id="BJWL01000007">
    <property type="protein sequence ID" value="GFY89957.1"/>
    <property type="molecule type" value="Genomic_DNA"/>
</dbReference>
<feature type="transmembrane region" description="Helical" evidence="6">
    <location>
        <begin position="186"/>
        <end position="207"/>
    </location>
</feature>
<sequence>MGNHMSSMPPETPTPPPINFNNNLQYTTELNSYELACKLDEDLQSFDTSLQVRTNQVIKTLASGVEVRALSFDSLKEVTECLFEMNQEVVKVILECKKDIWKNQELFELVEEYFDNSLQTLDFCTALEKCLKRARDSQLLVLVALQMFEEEHGVEGNRQMVMLGKLQNRRKKLDKKLKSIHAWRKVSSIIFAATFAAVLICSVVAAAMAAPPVAAALAAATSIPLGSMGKWIDSLWKNYENAMKGQKEVISSMQAGTCVAIKDLDNIRILIDRLVIDIKSLLDSADFAIQEEAVKVGIEEIRKKLVGFKENVEALGVQADMCSRDIRRARTVILQRIIKHPNH</sequence>
<name>A0A7J0EWH3_9ERIC</name>
<comment type="similarity">
    <text evidence="2">Belongs to the UPF0496 family.</text>
</comment>
<evidence type="ECO:0000256" key="6">
    <source>
        <dbReference type="SAM" id="Phobius"/>
    </source>
</evidence>
<protein>
    <submittedName>
        <fullName evidence="7">Transmembrane protein, putative</fullName>
    </submittedName>
</protein>
<dbReference type="AlphaFoldDB" id="A0A7J0EWH3"/>
<evidence type="ECO:0000256" key="4">
    <source>
        <dbReference type="ARBA" id="ARBA00022989"/>
    </source>
</evidence>
<keyword evidence="4 6" id="KW-1133">Transmembrane helix</keyword>
<dbReference type="PANTHER" id="PTHR31113">
    <property type="entry name" value="UPF0496 PROTEIN 3-RELATED"/>
    <property type="match status" value="1"/>
</dbReference>
<accession>A0A7J0EWH3</accession>
<dbReference type="InterPro" id="IPR007749">
    <property type="entry name" value="DUF677"/>
</dbReference>
<organism evidence="7 8">
    <name type="scientific">Actinidia rufa</name>
    <dbReference type="NCBI Taxonomy" id="165716"/>
    <lineage>
        <taxon>Eukaryota</taxon>
        <taxon>Viridiplantae</taxon>
        <taxon>Streptophyta</taxon>
        <taxon>Embryophyta</taxon>
        <taxon>Tracheophyta</taxon>
        <taxon>Spermatophyta</taxon>
        <taxon>Magnoliopsida</taxon>
        <taxon>eudicotyledons</taxon>
        <taxon>Gunneridae</taxon>
        <taxon>Pentapetalae</taxon>
        <taxon>asterids</taxon>
        <taxon>Ericales</taxon>
        <taxon>Actinidiaceae</taxon>
        <taxon>Actinidia</taxon>
    </lineage>
</organism>
<evidence type="ECO:0000256" key="2">
    <source>
        <dbReference type="ARBA" id="ARBA00009074"/>
    </source>
</evidence>
<evidence type="ECO:0000256" key="5">
    <source>
        <dbReference type="ARBA" id="ARBA00023136"/>
    </source>
</evidence>